<dbReference type="InterPro" id="IPR043693">
    <property type="entry name" value="UbiV"/>
</dbReference>
<dbReference type="HAMAP" id="MF_02233">
    <property type="entry name" value="UbiV"/>
    <property type="match status" value="1"/>
</dbReference>
<keyword evidence="1" id="KW-0408">Iron</keyword>
<dbReference type="GO" id="GO:0046872">
    <property type="term" value="F:metal ion binding"/>
    <property type="evidence" value="ECO:0007669"/>
    <property type="project" value="UniProtKB-KW"/>
</dbReference>
<dbReference type="PANTHER" id="PTHR30217:SF11">
    <property type="entry name" value="UBIQUINONE BIOSYNTHESIS PROTEIN UBIV"/>
    <property type="match status" value="1"/>
</dbReference>
<dbReference type="RefSeq" id="WP_175168566.1">
    <property type="nucleotide sequence ID" value="NZ_CADIJQ010000001.1"/>
</dbReference>
<dbReference type="InterPro" id="IPR051454">
    <property type="entry name" value="RNA/ubiquinone_mod_enzymes"/>
</dbReference>
<comment type="similarity">
    <text evidence="1">Belongs to the peptidase U32 family. UbiV subfamily.</text>
</comment>
<reference evidence="2 3" key="1">
    <citation type="submission" date="2020-04" db="EMBL/GenBank/DDBJ databases">
        <authorList>
            <person name="De Canck E."/>
        </authorList>
    </citation>
    <scope>NUCLEOTIDE SEQUENCE [LARGE SCALE GENOMIC DNA]</scope>
    <source>
        <strain evidence="2 3">LMG 3441</strain>
    </source>
</reference>
<organism evidence="2 3">
    <name type="scientific">Achromobacter kerstersii</name>
    <dbReference type="NCBI Taxonomy" id="1353890"/>
    <lineage>
        <taxon>Bacteria</taxon>
        <taxon>Pseudomonadati</taxon>
        <taxon>Pseudomonadota</taxon>
        <taxon>Betaproteobacteria</taxon>
        <taxon>Burkholderiales</taxon>
        <taxon>Alcaligenaceae</taxon>
        <taxon>Achromobacter</taxon>
    </lineage>
</organism>
<evidence type="ECO:0000313" key="3">
    <source>
        <dbReference type="Proteomes" id="UP000494269"/>
    </source>
</evidence>
<gene>
    <name evidence="1" type="primary">ubiV</name>
    <name evidence="2" type="ORF">LMG3441_00351</name>
</gene>
<feature type="binding site" evidence="1">
    <location>
        <position position="52"/>
    </location>
    <ligand>
        <name>[4Fe-4S] cluster</name>
        <dbReference type="ChEBI" id="CHEBI:49883"/>
    </ligand>
</feature>
<comment type="pathway">
    <text evidence="1">Cofactor biosynthesis; ubiquinone biosynthesis.</text>
</comment>
<evidence type="ECO:0000313" key="2">
    <source>
        <dbReference type="EMBL" id="CAB3657069.1"/>
    </source>
</evidence>
<feature type="binding site" evidence="1">
    <location>
        <position position="186"/>
    </location>
    <ligand>
        <name>[4Fe-4S] cluster</name>
        <dbReference type="ChEBI" id="CHEBI:49883"/>
    </ligand>
</feature>
<dbReference type="GO" id="GO:0006744">
    <property type="term" value="P:ubiquinone biosynthetic process"/>
    <property type="evidence" value="ECO:0007669"/>
    <property type="project" value="UniProtKB-UniRule"/>
</dbReference>
<feature type="binding site" evidence="1">
    <location>
        <position position="203"/>
    </location>
    <ligand>
        <name>[4Fe-4S] cluster</name>
        <dbReference type="ChEBI" id="CHEBI:49883"/>
    </ligand>
</feature>
<dbReference type="Pfam" id="PF01136">
    <property type="entry name" value="Peptidase_U32"/>
    <property type="match status" value="1"/>
</dbReference>
<dbReference type="PANTHER" id="PTHR30217">
    <property type="entry name" value="PEPTIDASE U32 FAMILY"/>
    <property type="match status" value="1"/>
</dbReference>
<dbReference type="UniPathway" id="UPA00232"/>
<keyword evidence="3" id="KW-1185">Reference proteome</keyword>
<keyword evidence="1" id="KW-0004">4Fe-4S</keyword>
<keyword evidence="1" id="KW-0831">Ubiquinone biosynthesis</keyword>
<keyword evidence="1" id="KW-0479">Metal-binding</keyword>
<comment type="cofactor">
    <cofactor evidence="1">
        <name>[4Fe-4S] cluster</name>
        <dbReference type="ChEBI" id="CHEBI:49883"/>
    </cofactor>
</comment>
<keyword evidence="1" id="KW-0411">Iron-sulfur</keyword>
<dbReference type="AlphaFoldDB" id="A0A6S6Z6B6"/>
<accession>A0A6S6Z6B6</accession>
<dbReference type="Proteomes" id="UP000494269">
    <property type="component" value="Unassembled WGS sequence"/>
</dbReference>
<evidence type="ECO:0000256" key="1">
    <source>
        <dbReference type="HAMAP-Rule" id="MF_02233"/>
    </source>
</evidence>
<protein>
    <recommendedName>
        <fullName evidence="1">Ubiquinone biosynthesis protein UbiV</fullName>
    </recommendedName>
</protein>
<comment type="subunit">
    <text evidence="1">Forms a heterodimer with UbiU.</text>
</comment>
<proteinExistence type="inferred from homology"/>
<dbReference type="EMBL" id="CADIJQ010000001">
    <property type="protein sequence ID" value="CAB3657069.1"/>
    <property type="molecule type" value="Genomic_DNA"/>
</dbReference>
<name>A0A6S6Z6B6_9BURK</name>
<dbReference type="NCBIfam" id="NF011991">
    <property type="entry name" value="PRK15447.1"/>
    <property type="match status" value="1"/>
</dbReference>
<feature type="binding site" evidence="1">
    <location>
        <position position="199"/>
    </location>
    <ligand>
        <name>[4Fe-4S] cluster</name>
        <dbReference type="ChEBI" id="CHEBI:49883"/>
    </ligand>
</feature>
<sequence length="305" mass="33158">MEIDRNPTLERNAFQIAVGPLLYYWPRQHTLDFYAELADSAADILYVGETVCSRRHELRAGDWLDLARDLRATGKTVVLSGRTLIETGAEALALKKLCAQEDFMIEAGEVGALRHLGGRPFVAGPHVNAYHGGTLQWLASLGAIRFVAPLEMDGNTLARLLEERPAGLAAEVLVWGRMALAFSARCFTARHFRLKKDECGFRCIEHPDGLDMRTRESNEFLSINGIQVQSAACLDLLAQARELASMGVEVMRVNPQSAGTLDAIAALDAIRAGGEPGAVTPPAGMGRCNGYYYGRSGIELLETAA</sequence>
<comment type="function">
    <text evidence="1">Required for O(2)-independent ubiquinone (coenzyme Q) biosynthesis. Together with UbiU, is essential for the C6-hydroxylation reaction in the oxygen-independent ubiquinone biosynthesis pathway.</text>
</comment>
<dbReference type="InterPro" id="IPR001539">
    <property type="entry name" value="Peptidase_U32"/>
</dbReference>
<dbReference type="GO" id="GO:0051539">
    <property type="term" value="F:4 iron, 4 sulfur cluster binding"/>
    <property type="evidence" value="ECO:0007669"/>
    <property type="project" value="UniProtKB-UniRule"/>
</dbReference>